<dbReference type="EMBL" id="AE017282">
    <property type="protein sequence ID" value="AAU91438.1"/>
    <property type="molecule type" value="Genomic_DNA"/>
</dbReference>
<feature type="domain" description="Gamma-glutamylcyclotransferase AIG2-like" evidence="3">
    <location>
        <begin position="32"/>
        <end position="132"/>
    </location>
</feature>
<dbReference type="KEGG" id="mca:MCA2461"/>
<accession>Q604S5</accession>
<dbReference type="GO" id="GO:0016740">
    <property type="term" value="F:transferase activity"/>
    <property type="evidence" value="ECO:0007669"/>
    <property type="project" value="UniProtKB-KW"/>
</dbReference>
<dbReference type="AlphaFoldDB" id="Q604S5"/>
<dbReference type="Proteomes" id="UP000006821">
    <property type="component" value="Chromosome"/>
</dbReference>
<evidence type="ECO:0000256" key="2">
    <source>
        <dbReference type="ARBA" id="ARBA00030602"/>
    </source>
</evidence>
<dbReference type="PANTHER" id="PTHR31544">
    <property type="entry name" value="AIG2-LIKE PROTEIN D"/>
    <property type="match status" value="1"/>
</dbReference>
<dbReference type="InterPro" id="IPR009288">
    <property type="entry name" value="AIG2-like_dom"/>
</dbReference>
<reference evidence="4 5" key="1">
    <citation type="journal article" date="2004" name="PLoS Biol.">
        <title>Genomic insights into methanotrophy: the complete genome sequence of Methylococcus capsulatus (Bath).</title>
        <authorList>
            <person name="Ward N.L."/>
            <person name="Larsen O."/>
            <person name="Sakwa J."/>
            <person name="Bruseth L."/>
            <person name="Khouri H.M."/>
            <person name="Durkin A.S."/>
            <person name="Dimitrov G."/>
            <person name="Jiang L."/>
            <person name="Scanlan D."/>
            <person name="Kang K.H."/>
            <person name="Lewis M.R."/>
            <person name="Nelson K.E."/>
            <person name="Methe B.A."/>
            <person name="Wu M."/>
            <person name="Heidelberg J.F."/>
            <person name="Paulsen I.T."/>
            <person name="Fouts D.E."/>
            <person name="Ravel J."/>
            <person name="Tettelin H."/>
            <person name="Ren Q."/>
            <person name="Read T.D."/>
            <person name="DeBoy R.T."/>
            <person name="Seshadri R."/>
            <person name="Salzberg S.L."/>
            <person name="Jensen H.B."/>
            <person name="Birkeland N.K."/>
            <person name="Nelson W.C."/>
            <person name="Dodson R.J."/>
            <person name="Grindhaug S.H."/>
            <person name="Holt I.E."/>
            <person name="Eidhammer I."/>
            <person name="Jonasen I."/>
            <person name="Vanaken S."/>
            <person name="Utterback T.R."/>
            <person name="Feldblyum T.V."/>
            <person name="Fraser C.M."/>
            <person name="Lillehaug J.R."/>
            <person name="Eisen J.A."/>
        </authorList>
    </citation>
    <scope>NUCLEOTIDE SEQUENCE [LARGE SCALE GENOMIC DNA]</scope>
    <source>
        <strain evidence="5">ATCC 33009 / NCIMB 11132 / Bath</strain>
    </source>
</reference>
<evidence type="ECO:0000256" key="1">
    <source>
        <dbReference type="ARBA" id="ARBA00022679"/>
    </source>
</evidence>
<dbReference type="InterPro" id="IPR013024">
    <property type="entry name" value="GGCT-like"/>
</dbReference>
<evidence type="ECO:0000313" key="5">
    <source>
        <dbReference type="Proteomes" id="UP000006821"/>
    </source>
</evidence>
<sequence length="164" mass="18875">MRLSCFPRAKSRMDGLSHNFVFIRRTQLQTSLFAYGTLQLPEVMAAVTGRTFAAVPAWLFDHARYRLRHRIYPGLRRETGAVTAGTLFLGLDPQALARLDRFEDGFYTRTGVMVSTVELGCQPAQVYLIPPCSEHLLVYRGWSLDDFIRTHASAYVRRCRRQFR</sequence>
<name>Q604S5_METCA</name>
<dbReference type="SUPFAM" id="SSF110857">
    <property type="entry name" value="Gamma-glutamyl cyclotransferase-like"/>
    <property type="match status" value="1"/>
</dbReference>
<protein>
    <recommendedName>
        <fullName evidence="2">Putative gamma-glutamylcyclotransferase</fullName>
    </recommendedName>
</protein>
<gene>
    <name evidence="4" type="ordered locus">MCA2461</name>
</gene>
<organism evidence="4 5">
    <name type="scientific">Methylococcus capsulatus (strain ATCC 33009 / NCIMB 11132 / Bath)</name>
    <dbReference type="NCBI Taxonomy" id="243233"/>
    <lineage>
        <taxon>Bacteria</taxon>
        <taxon>Pseudomonadati</taxon>
        <taxon>Pseudomonadota</taxon>
        <taxon>Gammaproteobacteria</taxon>
        <taxon>Methylococcales</taxon>
        <taxon>Methylococcaceae</taxon>
        <taxon>Methylococcus</taxon>
    </lineage>
</organism>
<dbReference type="HOGENOM" id="CLU_1541316_0_0_6"/>
<evidence type="ECO:0000259" key="3">
    <source>
        <dbReference type="Pfam" id="PF06094"/>
    </source>
</evidence>
<dbReference type="Pfam" id="PF06094">
    <property type="entry name" value="GGACT"/>
    <property type="match status" value="1"/>
</dbReference>
<keyword evidence="1" id="KW-0808">Transferase</keyword>
<dbReference type="Gene3D" id="3.10.490.10">
    <property type="entry name" value="Gamma-glutamyl cyclotransferase-like"/>
    <property type="match status" value="1"/>
</dbReference>
<dbReference type="PANTHER" id="PTHR31544:SF2">
    <property type="entry name" value="AIG2-LIKE PROTEIN D"/>
    <property type="match status" value="1"/>
</dbReference>
<dbReference type="InterPro" id="IPR036568">
    <property type="entry name" value="GGCT-like_sf"/>
</dbReference>
<dbReference type="InterPro" id="IPR045038">
    <property type="entry name" value="AIG2-like"/>
</dbReference>
<proteinExistence type="predicted"/>
<dbReference type="STRING" id="243233.MCA2461"/>
<evidence type="ECO:0000313" key="4">
    <source>
        <dbReference type="EMBL" id="AAU91438.1"/>
    </source>
</evidence>
<dbReference type="CDD" id="cd06661">
    <property type="entry name" value="GGCT_like"/>
    <property type="match status" value="1"/>
</dbReference>
<dbReference type="eggNOG" id="COG2105">
    <property type="taxonomic scope" value="Bacteria"/>
</dbReference>